<name>B8CD44_THAPS</name>
<dbReference type="RefSeq" id="XP_002294189.1">
    <property type="nucleotide sequence ID" value="XM_002294153.1"/>
</dbReference>
<accession>B8CD44</accession>
<dbReference type="AlphaFoldDB" id="B8CD44"/>
<dbReference type="KEGG" id="tps:THAPSDRAFT_10073"/>
<dbReference type="HOGENOM" id="CLU_1258376_0_0_1"/>
<reference evidence="1 2" key="2">
    <citation type="journal article" date="2008" name="Nature">
        <title>The Phaeodactylum genome reveals the evolutionary history of diatom genomes.</title>
        <authorList>
            <person name="Bowler C."/>
            <person name="Allen A.E."/>
            <person name="Badger J.H."/>
            <person name="Grimwood J."/>
            <person name="Jabbari K."/>
            <person name="Kuo A."/>
            <person name="Maheswari U."/>
            <person name="Martens C."/>
            <person name="Maumus F."/>
            <person name="Otillar R.P."/>
            <person name="Rayko E."/>
            <person name="Salamov A."/>
            <person name="Vandepoele K."/>
            <person name="Beszteri B."/>
            <person name="Gruber A."/>
            <person name="Heijde M."/>
            <person name="Katinka M."/>
            <person name="Mock T."/>
            <person name="Valentin K."/>
            <person name="Verret F."/>
            <person name="Berges J.A."/>
            <person name="Brownlee C."/>
            <person name="Cadoret J.P."/>
            <person name="Chiovitti A."/>
            <person name="Choi C.J."/>
            <person name="Coesel S."/>
            <person name="De Martino A."/>
            <person name="Detter J.C."/>
            <person name="Durkin C."/>
            <person name="Falciatore A."/>
            <person name="Fournet J."/>
            <person name="Haruta M."/>
            <person name="Huysman M.J."/>
            <person name="Jenkins B.D."/>
            <person name="Jiroutova K."/>
            <person name="Jorgensen R.E."/>
            <person name="Joubert Y."/>
            <person name="Kaplan A."/>
            <person name="Kroger N."/>
            <person name="Kroth P.G."/>
            <person name="La Roche J."/>
            <person name="Lindquist E."/>
            <person name="Lommer M."/>
            <person name="Martin-Jezequel V."/>
            <person name="Lopez P.J."/>
            <person name="Lucas S."/>
            <person name="Mangogna M."/>
            <person name="McGinnis K."/>
            <person name="Medlin L.K."/>
            <person name="Montsant A."/>
            <person name="Oudot-Le Secq M.P."/>
            <person name="Napoli C."/>
            <person name="Obornik M."/>
            <person name="Parker M.S."/>
            <person name="Petit J.L."/>
            <person name="Porcel B.M."/>
            <person name="Poulsen N."/>
            <person name="Robison M."/>
            <person name="Rychlewski L."/>
            <person name="Rynearson T.A."/>
            <person name="Schmutz J."/>
            <person name="Shapiro H."/>
            <person name="Siaut M."/>
            <person name="Stanley M."/>
            <person name="Sussman M.R."/>
            <person name="Taylor A.R."/>
            <person name="Vardi A."/>
            <person name="von Dassow P."/>
            <person name="Vyverman W."/>
            <person name="Willis A."/>
            <person name="Wyrwicz L.S."/>
            <person name="Rokhsar D.S."/>
            <person name="Weissenbach J."/>
            <person name="Armbrust E.V."/>
            <person name="Green B.R."/>
            <person name="Van de Peer Y."/>
            <person name="Grigoriev I.V."/>
        </authorList>
    </citation>
    <scope>NUCLEOTIDE SEQUENCE [LARGE SCALE GENOMIC DNA]</scope>
    <source>
        <strain evidence="1 2">CCMP1335</strain>
    </source>
</reference>
<dbReference type="GeneID" id="7441964"/>
<proteinExistence type="predicted"/>
<protein>
    <submittedName>
        <fullName evidence="1">Uncharacterized protein</fullName>
    </submittedName>
</protein>
<organism evidence="1 2">
    <name type="scientific">Thalassiosira pseudonana</name>
    <name type="common">Marine diatom</name>
    <name type="synonym">Cyclotella nana</name>
    <dbReference type="NCBI Taxonomy" id="35128"/>
    <lineage>
        <taxon>Eukaryota</taxon>
        <taxon>Sar</taxon>
        <taxon>Stramenopiles</taxon>
        <taxon>Ochrophyta</taxon>
        <taxon>Bacillariophyta</taxon>
        <taxon>Coscinodiscophyceae</taxon>
        <taxon>Thalassiosirophycidae</taxon>
        <taxon>Thalassiosirales</taxon>
        <taxon>Thalassiosiraceae</taxon>
        <taxon>Thalassiosira</taxon>
    </lineage>
</organism>
<dbReference type="Proteomes" id="UP000001449">
    <property type="component" value="Chromosome 15"/>
</dbReference>
<gene>
    <name evidence="1" type="ORF">THAPSDRAFT_10073</name>
</gene>
<sequence length="220" mass="25567">MGFFRTTPKQTQKKTIQKKIHFADVKNPQRHEYAFDWDLENDVWYSRAELKAFNETRWNEADVLRKQRGISTSSRDDADKIEAGRELDIFIGDKITNALDDRDEGEISVRGIEHFVWPVLQKEMIRRKKALKKVVIEQSHNKTLRKKDPQGLLLAEEVASHSQWARDVATERGIKYCSMKRGGGLLKNTKLQRAKRGFDVSKRSMSKTMASIRSLKMSDE</sequence>
<dbReference type="InParanoid" id="B8CD44"/>
<dbReference type="EMBL" id="CM000650">
    <property type="protein sequence ID" value="EED88544.1"/>
    <property type="molecule type" value="Genomic_DNA"/>
</dbReference>
<evidence type="ECO:0000313" key="1">
    <source>
        <dbReference type="EMBL" id="EED88544.1"/>
    </source>
</evidence>
<dbReference type="OMA" id="IEHFVWP"/>
<evidence type="ECO:0000313" key="2">
    <source>
        <dbReference type="Proteomes" id="UP000001449"/>
    </source>
</evidence>
<keyword evidence="2" id="KW-1185">Reference proteome</keyword>
<dbReference type="eggNOG" id="ENOG502T8ND">
    <property type="taxonomic scope" value="Eukaryota"/>
</dbReference>
<dbReference type="PaxDb" id="35128-Thaps10073"/>
<reference evidence="1 2" key="1">
    <citation type="journal article" date="2004" name="Science">
        <title>The genome of the diatom Thalassiosira pseudonana: ecology, evolution, and metabolism.</title>
        <authorList>
            <person name="Armbrust E.V."/>
            <person name="Berges J.A."/>
            <person name="Bowler C."/>
            <person name="Green B.R."/>
            <person name="Martinez D."/>
            <person name="Putnam N.H."/>
            <person name="Zhou S."/>
            <person name="Allen A.E."/>
            <person name="Apt K.E."/>
            <person name="Bechner M."/>
            <person name="Brzezinski M.A."/>
            <person name="Chaal B.K."/>
            <person name="Chiovitti A."/>
            <person name="Davis A.K."/>
            <person name="Demarest M.S."/>
            <person name="Detter J.C."/>
            <person name="Glavina T."/>
            <person name="Goodstein D."/>
            <person name="Hadi M.Z."/>
            <person name="Hellsten U."/>
            <person name="Hildebrand M."/>
            <person name="Jenkins B.D."/>
            <person name="Jurka J."/>
            <person name="Kapitonov V.V."/>
            <person name="Kroger N."/>
            <person name="Lau W.W."/>
            <person name="Lane T.W."/>
            <person name="Larimer F.W."/>
            <person name="Lippmeier J.C."/>
            <person name="Lucas S."/>
            <person name="Medina M."/>
            <person name="Montsant A."/>
            <person name="Obornik M."/>
            <person name="Parker M.S."/>
            <person name="Palenik B."/>
            <person name="Pazour G.J."/>
            <person name="Richardson P.M."/>
            <person name="Rynearson T.A."/>
            <person name="Saito M.A."/>
            <person name="Schwartz D.C."/>
            <person name="Thamatrakoln K."/>
            <person name="Valentin K."/>
            <person name="Vardi A."/>
            <person name="Wilkerson F.P."/>
            <person name="Rokhsar D.S."/>
        </authorList>
    </citation>
    <scope>NUCLEOTIDE SEQUENCE [LARGE SCALE GENOMIC DNA]</scope>
    <source>
        <strain evidence="1 2">CCMP1335</strain>
    </source>
</reference>